<dbReference type="PROSITE" id="PS51375">
    <property type="entry name" value="PPR"/>
    <property type="match status" value="7"/>
</dbReference>
<feature type="repeat" description="PPR" evidence="3">
    <location>
        <begin position="423"/>
        <end position="457"/>
    </location>
</feature>
<keyword evidence="4" id="KW-0175">Coiled coil</keyword>
<feature type="repeat" description="PPR" evidence="3">
    <location>
        <begin position="283"/>
        <end position="317"/>
    </location>
</feature>
<dbReference type="EMBL" id="JBBPBK010000003">
    <property type="protein sequence ID" value="KAK9289258.1"/>
    <property type="molecule type" value="Genomic_DNA"/>
</dbReference>
<proteinExistence type="inferred from homology"/>
<accession>A0AAP0S4T2</accession>
<evidence type="ECO:0000313" key="7">
    <source>
        <dbReference type="Proteomes" id="UP001415857"/>
    </source>
</evidence>
<evidence type="ECO:0000259" key="5">
    <source>
        <dbReference type="Pfam" id="PF17177"/>
    </source>
</evidence>
<dbReference type="InterPro" id="IPR033443">
    <property type="entry name" value="PROP1-like_PPR_dom"/>
</dbReference>
<dbReference type="NCBIfam" id="TIGR00756">
    <property type="entry name" value="PPR"/>
    <property type="match status" value="6"/>
</dbReference>
<dbReference type="Pfam" id="PF12854">
    <property type="entry name" value="PPR_1"/>
    <property type="match status" value="1"/>
</dbReference>
<dbReference type="InterPro" id="IPR011990">
    <property type="entry name" value="TPR-like_helical_dom_sf"/>
</dbReference>
<feature type="repeat" description="PPR" evidence="3">
    <location>
        <begin position="388"/>
        <end position="422"/>
    </location>
</feature>
<keyword evidence="7" id="KW-1185">Reference proteome</keyword>
<dbReference type="SUPFAM" id="SSF48452">
    <property type="entry name" value="TPR-like"/>
    <property type="match status" value="1"/>
</dbReference>
<dbReference type="PANTHER" id="PTHR47936:SF1">
    <property type="entry name" value="PENTATRICOPEPTIDE REPEAT-CONTAINING PROTEIN GUN1, CHLOROPLASTIC"/>
    <property type="match status" value="1"/>
</dbReference>
<keyword evidence="2" id="KW-0677">Repeat</keyword>
<feature type="repeat" description="PPR" evidence="3">
    <location>
        <begin position="214"/>
        <end position="248"/>
    </location>
</feature>
<gene>
    <name evidence="6" type="ORF">L1049_017734</name>
</gene>
<feature type="repeat" description="PPR" evidence="3">
    <location>
        <begin position="318"/>
        <end position="352"/>
    </location>
</feature>
<dbReference type="InterPro" id="IPR002885">
    <property type="entry name" value="PPR_rpt"/>
</dbReference>
<feature type="repeat" description="PPR" evidence="3">
    <location>
        <begin position="353"/>
        <end position="387"/>
    </location>
</feature>
<evidence type="ECO:0000256" key="1">
    <source>
        <dbReference type="ARBA" id="ARBA00007626"/>
    </source>
</evidence>
<organism evidence="6 7">
    <name type="scientific">Liquidambar formosana</name>
    <name type="common">Formosan gum</name>
    <dbReference type="NCBI Taxonomy" id="63359"/>
    <lineage>
        <taxon>Eukaryota</taxon>
        <taxon>Viridiplantae</taxon>
        <taxon>Streptophyta</taxon>
        <taxon>Embryophyta</taxon>
        <taxon>Tracheophyta</taxon>
        <taxon>Spermatophyta</taxon>
        <taxon>Magnoliopsida</taxon>
        <taxon>eudicotyledons</taxon>
        <taxon>Gunneridae</taxon>
        <taxon>Pentapetalae</taxon>
        <taxon>Saxifragales</taxon>
        <taxon>Altingiaceae</taxon>
        <taxon>Liquidambar</taxon>
    </lineage>
</organism>
<evidence type="ECO:0000313" key="6">
    <source>
        <dbReference type="EMBL" id="KAK9289258.1"/>
    </source>
</evidence>
<comment type="similarity">
    <text evidence="1">Belongs to the PPR family. P subfamily.</text>
</comment>
<evidence type="ECO:0000256" key="4">
    <source>
        <dbReference type="SAM" id="Coils"/>
    </source>
</evidence>
<dbReference type="Gene3D" id="1.25.40.10">
    <property type="entry name" value="Tetratricopeptide repeat domain"/>
    <property type="match status" value="3"/>
</dbReference>
<dbReference type="Pfam" id="PF13041">
    <property type="entry name" value="PPR_2"/>
    <property type="match status" value="1"/>
</dbReference>
<name>A0AAP0S4T2_LIQFO</name>
<dbReference type="PANTHER" id="PTHR47936">
    <property type="entry name" value="PPR_LONG DOMAIN-CONTAINING PROTEIN"/>
    <property type="match status" value="1"/>
</dbReference>
<evidence type="ECO:0000256" key="2">
    <source>
        <dbReference type="ARBA" id="ARBA00022737"/>
    </source>
</evidence>
<dbReference type="Pfam" id="PF01535">
    <property type="entry name" value="PPR"/>
    <property type="match status" value="3"/>
</dbReference>
<dbReference type="Pfam" id="PF17177">
    <property type="entry name" value="PPR_long"/>
    <property type="match status" value="1"/>
</dbReference>
<reference evidence="6 7" key="1">
    <citation type="journal article" date="2024" name="Plant J.">
        <title>Genome sequences and population genomics reveal climatic adaptation and genomic divergence between two closely related sweetgum species.</title>
        <authorList>
            <person name="Xu W.Q."/>
            <person name="Ren C.Q."/>
            <person name="Zhang X.Y."/>
            <person name="Comes H.P."/>
            <person name="Liu X.H."/>
            <person name="Li Y.G."/>
            <person name="Kettle C.J."/>
            <person name="Jalonen R."/>
            <person name="Gaisberger H."/>
            <person name="Ma Y.Z."/>
            <person name="Qiu Y.X."/>
        </authorList>
    </citation>
    <scope>NUCLEOTIDE SEQUENCE [LARGE SCALE GENOMIC DNA]</scope>
    <source>
        <strain evidence="6">Hangzhou</strain>
    </source>
</reference>
<protein>
    <recommendedName>
        <fullName evidence="5">PROP1-like PPR domain-containing protein</fullName>
    </recommendedName>
</protein>
<feature type="coiled-coil region" evidence="4">
    <location>
        <begin position="537"/>
        <end position="564"/>
    </location>
</feature>
<dbReference type="AlphaFoldDB" id="A0AAP0S4T2"/>
<comment type="caution">
    <text evidence="6">The sequence shown here is derived from an EMBL/GenBank/DDBJ whole genome shotgun (WGS) entry which is preliminary data.</text>
</comment>
<feature type="repeat" description="PPR" evidence="3">
    <location>
        <begin position="493"/>
        <end position="527"/>
    </location>
</feature>
<sequence>MLSKFKLFEALSHSGFRRITNAYKADVHHVNALHYFLWSPFSTITESPHISDSPTMTESPELPGWVKFSEKENPNIVDPDDDFVIPSVANWVENQKLHDQTRVVRHMPSDGINSDVEKISKILKTRYPSADAAAEAINGCGVSVSESLVEQLLKRFSNDWIPAFGVFMWAKAQTGFRHSVDSCNLMVDILGKSKKFNLMWELVEEMDQLGGYVTLVTMAKIMRRFARAGKWEDAIETFRGIERFGVNKDISALNTLLDALVKENGVEHAHDVFLEWKDMVPLNSRTFNVLIHGWCKARKLENAQKAMKEMEKYGVSPDVVTYTSFIEAHCREKDFRKVDAVLEEMQEKGCPPNIVTYTIVMHARGKARQLLDALQVYETMKRNGCVPDAAFYSSLIYFLNKSGRLKDARDIFEDMSKQGVTPDVLTYNTEIAAACEHSQEETALKLLQKMEEASCKPDVKTYAPLLKMCCRKKRMKVLSFLLSHMFKNDISLELGTYSLLVKGLCNSGKLEHACMFFEELVLKGFVPKDSTYKLLMKELEAKSMEKAKEQIEKLMLQATTKEESTHLFKVTN</sequence>
<dbReference type="Proteomes" id="UP001415857">
    <property type="component" value="Unassembled WGS sequence"/>
</dbReference>
<feature type="domain" description="PROP1-like PPR" evidence="5">
    <location>
        <begin position="367"/>
        <end position="535"/>
    </location>
</feature>
<evidence type="ECO:0000256" key="3">
    <source>
        <dbReference type="PROSITE-ProRule" id="PRU00708"/>
    </source>
</evidence>